<proteinExistence type="predicted"/>
<reference evidence="2" key="1">
    <citation type="journal article" date="2022" name="Mol. Ecol. Resour.">
        <title>The genomes of chicory, endive, great burdock and yacon provide insights into Asteraceae palaeo-polyploidization history and plant inulin production.</title>
        <authorList>
            <person name="Fan W."/>
            <person name="Wang S."/>
            <person name="Wang H."/>
            <person name="Wang A."/>
            <person name="Jiang F."/>
            <person name="Liu H."/>
            <person name="Zhao H."/>
            <person name="Xu D."/>
            <person name="Zhang Y."/>
        </authorList>
    </citation>
    <scope>NUCLEOTIDE SEQUENCE [LARGE SCALE GENOMIC DNA]</scope>
    <source>
        <strain evidence="2">cv. Punajuju</strain>
    </source>
</reference>
<evidence type="ECO:0000313" key="2">
    <source>
        <dbReference type="Proteomes" id="UP001055811"/>
    </source>
</evidence>
<dbReference type="Proteomes" id="UP001055811">
    <property type="component" value="Linkage Group LG06"/>
</dbReference>
<comment type="caution">
    <text evidence="1">The sequence shown here is derived from an EMBL/GenBank/DDBJ whole genome shotgun (WGS) entry which is preliminary data.</text>
</comment>
<gene>
    <name evidence="1" type="ORF">L2E82_32389</name>
</gene>
<evidence type="ECO:0000313" key="1">
    <source>
        <dbReference type="EMBL" id="KAI3721379.1"/>
    </source>
</evidence>
<name>A0ACB9BFU0_CICIN</name>
<protein>
    <submittedName>
        <fullName evidence="1">Uncharacterized protein</fullName>
    </submittedName>
</protein>
<dbReference type="EMBL" id="CM042014">
    <property type="protein sequence ID" value="KAI3721379.1"/>
    <property type="molecule type" value="Genomic_DNA"/>
</dbReference>
<sequence length="74" mass="8372">MDVLVLVSKSMNFQVVKVLIGFDFRISVLLLFKILAYQLNALSLSRHFLGAQKIQVKVNLHFPPCGVFISQIKP</sequence>
<accession>A0ACB9BFU0</accession>
<organism evidence="1 2">
    <name type="scientific">Cichorium intybus</name>
    <name type="common">Chicory</name>
    <dbReference type="NCBI Taxonomy" id="13427"/>
    <lineage>
        <taxon>Eukaryota</taxon>
        <taxon>Viridiplantae</taxon>
        <taxon>Streptophyta</taxon>
        <taxon>Embryophyta</taxon>
        <taxon>Tracheophyta</taxon>
        <taxon>Spermatophyta</taxon>
        <taxon>Magnoliopsida</taxon>
        <taxon>eudicotyledons</taxon>
        <taxon>Gunneridae</taxon>
        <taxon>Pentapetalae</taxon>
        <taxon>asterids</taxon>
        <taxon>campanulids</taxon>
        <taxon>Asterales</taxon>
        <taxon>Asteraceae</taxon>
        <taxon>Cichorioideae</taxon>
        <taxon>Cichorieae</taxon>
        <taxon>Cichoriinae</taxon>
        <taxon>Cichorium</taxon>
    </lineage>
</organism>
<reference evidence="1 2" key="2">
    <citation type="journal article" date="2022" name="Mol. Ecol. Resour.">
        <title>The genomes of chicory, endive, great burdock and yacon provide insights into Asteraceae paleo-polyploidization history and plant inulin production.</title>
        <authorList>
            <person name="Fan W."/>
            <person name="Wang S."/>
            <person name="Wang H."/>
            <person name="Wang A."/>
            <person name="Jiang F."/>
            <person name="Liu H."/>
            <person name="Zhao H."/>
            <person name="Xu D."/>
            <person name="Zhang Y."/>
        </authorList>
    </citation>
    <scope>NUCLEOTIDE SEQUENCE [LARGE SCALE GENOMIC DNA]</scope>
    <source>
        <strain evidence="2">cv. Punajuju</strain>
        <tissue evidence="1">Leaves</tissue>
    </source>
</reference>
<keyword evidence="2" id="KW-1185">Reference proteome</keyword>